<gene>
    <name evidence="7" type="ORF">LSAT_V11C300115790</name>
</gene>
<evidence type="ECO:0000256" key="5">
    <source>
        <dbReference type="SAM" id="Phobius"/>
    </source>
</evidence>
<feature type="transmembrane region" description="Helical" evidence="5">
    <location>
        <begin position="117"/>
        <end position="136"/>
    </location>
</feature>
<feature type="transmembrane region" description="Helical" evidence="5">
    <location>
        <begin position="142"/>
        <end position="162"/>
    </location>
</feature>
<evidence type="ECO:0000313" key="8">
    <source>
        <dbReference type="Proteomes" id="UP000235145"/>
    </source>
</evidence>
<dbReference type="AlphaFoldDB" id="A0A9R1XRT5"/>
<dbReference type="PANTHER" id="PTHR33680">
    <property type="entry name" value="OS07G0190500 PROTEIN"/>
    <property type="match status" value="1"/>
</dbReference>
<dbReference type="PROSITE" id="PS51999">
    <property type="entry name" value="ZF_GRF"/>
    <property type="match status" value="1"/>
</dbReference>
<accession>A0A9R1XRT5</accession>
<evidence type="ECO:0000256" key="4">
    <source>
        <dbReference type="PROSITE-ProRule" id="PRU01343"/>
    </source>
</evidence>
<evidence type="ECO:0000259" key="6">
    <source>
        <dbReference type="PROSITE" id="PS51999"/>
    </source>
</evidence>
<organism evidence="7 8">
    <name type="scientific">Lactuca sativa</name>
    <name type="common">Garden lettuce</name>
    <dbReference type="NCBI Taxonomy" id="4236"/>
    <lineage>
        <taxon>Eukaryota</taxon>
        <taxon>Viridiplantae</taxon>
        <taxon>Streptophyta</taxon>
        <taxon>Embryophyta</taxon>
        <taxon>Tracheophyta</taxon>
        <taxon>Spermatophyta</taxon>
        <taxon>Magnoliopsida</taxon>
        <taxon>eudicotyledons</taxon>
        <taxon>Gunneridae</taxon>
        <taxon>Pentapetalae</taxon>
        <taxon>asterids</taxon>
        <taxon>campanulids</taxon>
        <taxon>Asterales</taxon>
        <taxon>Asteraceae</taxon>
        <taxon>Cichorioideae</taxon>
        <taxon>Cichorieae</taxon>
        <taxon>Lactucinae</taxon>
        <taxon>Lactuca</taxon>
    </lineage>
</organism>
<dbReference type="PANTHER" id="PTHR33680:SF1">
    <property type="entry name" value="OS05G0489500 PROTEIN"/>
    <property type="match status" value="1"/>
</dbReference>
<dbReference type="InterPro" id="IPR010666">
    <property type="entry name" value="Znf_GRF"/>
</dbReference>
<comment type="caution">
    <text evidence="7">The sequence shown here is derived from an EMBL/GenBank/DDBJ whole genome shotgun (WGS) entry which is preliminary data.</text>
</comment>
<evidence type="ECO:0000256" key="3">
    <source>
        <dbReference type="ARBA" id="ARBA00022833"/>
    </source>
</evidence>
<keyword evidence="3" id="KW-0862">Zinc</keyword>
<proteinExistence type="predicted"/>
<feature type="domain" description="GRF-type" evidence="6">
    <location>
        <begin position="52"/>
        <end position="95"/>
    </location>
</feature>
<dbReference type="Pfam" id="PF06839">
    <property type="entry name" value="Zn_ribbon_GRF"/>
    <property type="match status" value="1"/>
</dbReference>
<evidence type="ECO:0000256" key="2">
    <source>
        <dbReference type="ARBA" id="ARBA00022771"/>
    </source>
</evidence>
<dbReference type="GO" id="GO:0008270">
    <property type="term" value="F:zinc ion binding"/>
    <property type="evidence" value="ECO:0007669"/>
    <property type="project" value="UniProtKB-KW"/>
</dbReference>
<keyword evidence="5" id="KW-0472">Membrane</keyword>
<keyword evidence="8" id="KW-1185">Reference proteome</keyword>
<evidence type="ECO:0000256" key="1">
    <source>
        <dbReference type="ARBA" id="ARBA00022723"/>
    </source>
</evidence>
<sequence>MYVKCVHHFPQKNLCVFKHVPPGRFVHQMTTSKSNSSWSGTSRRKNREIIRCSCGDICPIYVSRTPENPGRKFRGCPNYQDEDGGCGHFKWVDEEEDEFRAFKKQLNLQHKDIESVMLLKLIVGLLVSILVCLVVVFEWCNSINVCMAMIYFMNAFMTMVTTHSAEHKFKVRCIKW</sequence>
<reference evidence="7 8" key="1">
    <citation type="journal article" date="2017" name="Nat. Commun.">
        <title>Genome assembly with in vitro proximity ligation data and whole-genome triplication in lettuce.</title>
        <authorList>
            <person name="Reyes-Chin-Wo S."/>
            <person name="Wang Z."/>
            <person name="Yang X."/>
            <person name="Kozik A."/>
            <person name="Arikit S."/>
            <person name="Song C."/>
            <person name="Xia L."/>
            <person name="Froenicke L."/>
            <person name="Lavelle D.O."/>
            <person name="Truco M.J."/>
            <person name="Xia R."/>
            <person name="Zhu S."/>
            <person name="Xu C."/>
            <person name="Xu H."/>
            <person name="Xu X."/>
            <person name="Cox K."/>
            <person name="Korf I."/>
            <person name="Meyers B.C."/>
            <person name="Michelmore R.W."/>
        </authorList>
    </citation>
    <scope>NUCLEOTIDE SEQUENCE [LARGE SCALE GENOMIC DNA]</scope>
    <source>
        <strain evidence="8">cv. Salinas</strain>
        <tissue evidence="7">Seedlings</tissue>
    </source>
</reference>
<evidence type="ECO:0000313" key="7">
    <source>
        <dbReference type="EMBL" id="KAJ0219439.1"/>
    </source>
</evidence>
<keyword evidence="5" id="KW-1133">Transmembrane helix</keyword>
<name>A0A9R1XRT5_LACSA</name>
<protein>
    <recommendedName>
        <fullName evidence="6">GRF-type domain-containing protein</fullName>
    </recommendedName>
</protein>
<dbReference type="Proteomes" id="UP000235145">
    <property type="component" value="Unassembled WGS sequence"/>
</dbReference>
<dbReference type="EMBL" id="NBSK02000003">
    <property type="protein sequence ID" value="KAJ0219439.1"/>
    <property type="molecule type" value="Genomic_DNA"/>
</dbReference>
<keyword evidence="1" id="KW-0479">Metal-binding</keyword>
<keyword evidence="5" id="KW-0812">Transmembrane</keyword>
<keyword evidence="2 4" id="KW-0863">Zinc-finger</keyword>